<feature type="compositionally biased region" description="Polar residues" evidence="11">
    <location>
        <begin position="258"/>
        <end position="270"/>
    </location>
</feature>
<evidence type="ECO:0000256" key="8">
    <source>
        <dbReference type="ARBA" id="ARBA00023163"/>
    </source>
</evidence>
<dbReference type="InterPro" id="IPR051580">
    <property type="entry name" value="ZnF-Chromatin_assoc"/>
</dbReference>
<dbReference type="Proteomes" id="UP000267821">
    <property type="component" value="Unassembled WGS sequence"/>
</dbReference>
<dbReference type="SMART" id="SM00355">
    <property type="entry name" value="ZnF_C2H2"/>
    <property type="match status" value="3"/>
</dbReference>
<keyword evidence="8" id="KW-0804">Transcription</keyword>
<dbReference type="GO" id="GO:0003677">
    <property type="term" value="F:DNA binding"/>
    <property type="evidence" value="ECO:0007669"/>
    <property type="project" value="UniProtKB-KW"/>
</dbReference>
<protein>
    <recommendedName>
        <fullName evidence="12">C2H2-type domain-containing protein</fullName>
    </recommendedName>
</protein>
<evidence type="ECO:0000256" key="1">
    <source>
        <dbReference type="ARBA" id="ARBA00004123"/>
    </source>
</evidence>
<evidence type="ECO:0000313" key="14">
    <source>
        <dbReference type="Proteomes" id="UP000267821"/>
    </source>
</evidence>
<feature type="domain" description="C2H2-type" evidence="12">
    <location>
        <begin position="439"/>
        <end position="467"/>
    </location>
</feature>
<dbReference type="Gene3D" id="3.30.160.60">
    <property type="entry name" value="Classic Zinc Finger"/>
    <property type="match status" value="2"/>
</dbReference>
<evidence type="ECO:0000259" key="12">
    <source>
        <dbReference type="PROSITE" id="PS50157"/>
    </source>
</evidence>
<dbReference type="OrthoDB" id="3269380at2759"/>
<evidence type="ECO:0000313" key="13">
    <source>
        <dbReference type="EMBL" id="RPB20169.1"/>
    </source>
</evidence>
<dbReference type="InterPro" id="IPR013087">
    <property type="entry name" value="Znf_C2H2_type"/>
</dbReference>
<feature type="domain" description="C2H2-type" evidence="12">
    <location>
        <begin position="500"/>
        <end position="529"/>
    </location>
</feature>
<sequence length="556" mass="60266">MPAPIDTFPSSRNMQSDPQFARGGASNLTLGLMAAGASGNGMVMDNSVGGGNGFHVGSFTHSNGIPMNASRLRRESMAHRDLAGSFTNKMSWGGKSVESWVMEDLIMTGTSPFQAYQSPSFHSSSYLPKLEAQFFKDFSCCDVTLPSLHELLKHYEECHASQQMAPLGMDSIDAHDASRQPAPAHQQRVTSPISGMGGLGLSMRQQQLAASQQRHYQHQVQQQRRYGQREGDEDDLNDTEAAGEMDMDGEDLTPPPTHAQSHTPRHTQPPQLRLSAPGTPSHVLSSVNTPIMPHATLDLPRHPISLIHNAFSPDSSVPGTPSTMEHPEFTFPHHMQPYGVPTVPQPQPQQQQQQHQANMTSETMFRDLCIDEPAKRLYTPGGYGITAAQMQHLKYSMGGLGGVQGAQNNNNNNNNNGNPPGRVGGVQGLPIGGVEDKPFKCPVVGCEKAYKNQNGLKYHKSHGHTNQILSENGDGTLSIVNPETSTPYPGTLGMEKEKPYKCDVCGKRYKNLNGLKYHRAHSTHGNAPMPVQQQPVVPTSGVVAVAGGIAGEDMLR</sequence>
<feature type="compositionally biased region" description="Acidic residues" evidence="11">
    <location>
        <begin position="231"/>
        <end position="251"/>
    </location>
</feature>
<feature type="compositionally biased region" description="Polar residues" evidence="11">
    <location>
        <begin position="8"/>
        <end position="18"/>
    </location>
</feature>
<keyword evidence="9" id="KW-0539">Nucleus</keyword>
<keyword evidence="5" id="KW-0862">Zinc</keyword>
<evidence type="ECO:0000256" key="5">
    <source>
        <dbReference type="ARBA" id="ARBA00022833"/>
    </source>
</evidence>
<dbReference type="STRING" id="1051890.A0A3N4LFB0"/>
<keyword evidence="2" id="KW-0479">Metal-binding</keyword>
<dbReference type="GO" id="GO:0005634">
    <property type="term" value="C:nucleus"/>
    <property type="evidence" value="ECO:0007669"/>
    <property type="project" value="UniProtKB-SubCell"/>
</dbReference>
<dbReference type="PROSITE" id="PS50157">
    <property type="entry name" value="ZINC_FINGER_C2H2_2"/>
    <property type="match status" value="2"/>
</dbReference>
<evidence type="ECO:0000256" key="3">
    <source>
        <dbReference type="ARBA" id="ARBA00022737"/>
    </source>
</evidence>
<reference evidence="13 14" key="1">
    <citation type="journal article" date="2018" name="Nat. Ecol. Evol.">
        <title>Pezizomycetes genomes reveal the molecular basis of ectomycorrhizal truffle lifestyle.</title>
        <authorList>
            <person name="Murat C."/>
            <person name="Payen T."/>
            <person name="Noel B."/>
            <person name="Kuo A."/>
            <person name="Morin E."/>
            <person name="Chen J."/>
            <person name="Kohler A."/>
            <person name="Krizsan K."/>
            <person name="Balestrini R."/>
            <person name="Da Silva C."/>
            <person name="Montanini B."/>
            <person name="Hainaut M."/>
            <person name="Levati E."/>
            <person name="Barry K.W."/>
            <person name="Belfiori B."/>
            <person name="Cichocki N."/>
            <person name="Clum A."/>
            <person name="Dockter R.B."/>
            <person name="Fauchery L."/>
            <person name="Guy J."/>
            <person name="Iotti M."/>
            <person name="Le Tacon F."/>
            <person name="Lindquist E.A."/>
            <person name="Lipzen A."/>
            <person name="Malagnac F."/>
            <person name="Mello A."/>
            <person name="Molinier V."/>
            <person name="Miyauchi S."/>
            <person name="Poulain J."/>
            <person name="Riccioni C."/>
            <person name="Rubini A."/>
            <person name="Sitrit Y."/>
            <person name="Splivallo R."/>
            <person name="Traeger S."/>
            <person name="Wang M."/>
            <person name="Zifcakova L."/>
            <person name="Wipf D."/>
            <person name="Zambonelli A."/>
            <person name="Paolocci F."/>
            <person name="Nowrousian M."/>
            <person name="Ottonello S."/>
            <person name="Baldrian P."/>
            <person name="Spatafora J.W."/>
            <person name="Henrissat B."/>
            <person name="Nagy L.G."/>
            <person name="Aury J.M."/>
            <person name="Wincker P."/>
            <person name="Grigoriev I.V."/>
            <person name="Bonfante P."/>
            <person name="Martin F.M."/>
        </authorList>
    </citation>
    <scope>NUCLEOTIDE SEQUENCE [LARGE SCALE GENOMIC DNA]</scope>
    <source>
        <strain evidence="13 14">ATCC MYA-4762</strain>
    </source>
</reference>
<evidence type="ECO:0000256" key="7">
    <source>
        <dbReference type="ARBA" id="ARBA00023125"/>
    </source>
</evidence>
<comment type="subcellular location">
    <subcellularLocation>
        <location evidence="1">Nucleus</location>
    </subcellularLocation>
</comment>
<name>A0A3N4LFB0_9PEZI</name>
<evidence type="ECO:0000256" key="10">
    <source>
        <dbReference type="PROSITE-ProRule" id="PRU00042"/>
    </source>
</evidence>
<dbReference type="InParanoid" id="A0A3N4LFB0"/>
<feature type="region of interest" description="Disordered" evidence="11">
    <location>
        <begin position="173"/>
        <end position="285"/>
    </location>
</feature>
<organism evidence="13 14">
    <name type="scientific">Terfezia boudieri ATCC MYA-4762</name>
    <dbReference type="NCBI Taxonomy" id="1051890"/>
    <lineage>
        <taxon>Eukaryota</taxon>
        <taxon>Fungi</taxon>
        <taxon>Dikarya</taxon>
        <taxon>Ascomycota</taxon>
        <taxon>Pezizomycotina</taxon>
        <taxon>Pezizomycetes</taxon>
        <taxon>Pezizales</taxon>
        <taxon>Pezizaceae</taxon>
        <taxon>Terfezia</taxon>
    </lineage>
</organism>
<dbReference type="AlphaFoldDB" id="A0A3N4LFB0"/>
<dbReference type="FunCoup" id="A0A3N4LFB0">
    <property type="interactions" value="1793"/>
</dbReference>
<dbReference type="GO" id="GO:0008270">
    <property type="term" value="F:zinc ion binding"/>
    <property type="evidence" value="ECO:0007669"/>
    <property type="project" value="UniProtKB-KW"/>
</dbReference>
<dbReference type="SUPFAM" id="SSF57667">
    <property type="entry name" value="beta-beta-alpha zinc fingers"/>
    <property type="match status" value="1"/>
</dbReference>
<dbReference type="PROSITE" id="PS00028">
    <property type="entry name" value="ZINC_FINGER_C2H2_1"/>
    <property type="match status" value="2"/>
</dbReference>
<dbReference type="InterPro" id="IPR036236">
    <property type="entry name" value="Znf_C2H2_sf"/>
</dbReference>
<dbReference type="EMBL" id="ML121576">
    <property type="protein sequence ID" value="RPB20169.1"/>
    <property type="molecule type" value="Genomic_DNA"/>
</dbReference>
<evidence type="ECO:0000256" key="11">
    <source>
        <dbReference type="SAM" id="MobiDB-lite"/>
    </source>
</evidence>
<accession>A0A3N4LFB0</accession>
<evidence type="ECO:0000256" key="9">
    <source>
        <dbReference type="ARBA" id="ARBA00023242"/>
    </source>
</evidence>
<keyword evidence="4 10" id="KW-0863">Zinc-finger</keyword>
<evidence type="ECO:0000256" key="2">
    <source>
        <dbReference type="ARBA" id="ARBA00022723"/>
    </source>
</evidence>
<evidence type="ECO:0000256" key="4">
    <source>
        <dbReference type="ARBA" id="ARBA00022771"/>
    </source>
</evidence>
<feature type="region of interest" description="Disordered" evidence="11">
    <location>
        <begin position="1"/>
        <end position="22"/>
    </location>
</feature>
<gene>
    <name evidence="13" type="ORF">L211DRAFT_792739</name>
</gene>
<dbReference type="PANTHER" id="PTHR23057">
    <property type="entry name" value="JUXTAPOSED WITH ANOTHER ZINC FINGER PROTEIN 1"/>
    <property type="match status" value="1"/>
</dbReference>
<feature type="compositionally biased region" description="Low complexity" evidence="11">
    <location>
        <begin position="212"/>
        <end position="225"/>
    </location>
</feature>
<dbReference type="FunFam" id="3.30.160.60:FF:000322">
    <property type="entry name" value="GDNF-inducible zinc finger protein 1"/>
    <property type="match status" value="1"/>
</dbReference>
<keyword evidence="14" id="KW-1185">Reference proteome</keyword>
<dbReference type="PANTHER" id="PTHR23057:SF0">
    <property type="entry name" value="JUXTAPOSED WITH ANOTHER ZINC FINGER PROTEIN 1"/>
    <property type="match status" value="1"/>
</dbReference>
<proteinExistence type="predicted"/>
<keyword evidence="7" id="KW-0238">DNA-binding</keyword>
<evidence type="ECO:0000256" key="6">
    <source>
        <dbReference type="ARBA" id="ARBA00023015"/>
    </source>
</evidence>
<keyword evidence="6" id="KW-0805">Transcription regulation</keyword>
<keyword evidence="3" id="KW-0677">Repeat</keyword>